<reference evidence="1 2" key="1">
    <citation type="submission" date="2019-12" db="EMBL/GenBank/DDBJ databases">
        <title>Complete genome sequence of Mycolicibacterium xenopi str. JCM15661T.</title>
        <authorList>
            <person name="Yoshida M."/>
            <person name="Fukano H."/>
            <person name="Asakura T."/>
            <person name="Hoshino Y."/>
        </authorList>
    </citation>
    <scope>NUCLEOTIDE SEQUENCE [LARGE SCALE GENOMIC DNA]</scope>
    <source>
        <strain evidence="1 2">JCM 15661T</strain>
    </source>
</reference>
<dbReference type="AlphaFoldDB" id="A0AAD1H4W3"/>
<evidence type="ECO:0000313" key="1">
    <source>
        <dbReference type="EMBL" id="BBU24422.1"/>
    </source>
</evidence>
<evidence type="ECO:0000313" key="2">
    <source>
        <dbReference type="Proteomes" id="UP000464624"/>
    </source>
</evidence>
<gene>
    <name evidence="1" type="ORF">MYXE_42120</name>
</gene>
<accession>A0AAD1H4W3</accession>
<sequence length="157" mass="16817">MNASALRPAGRDVVAVFLADQLEFGLGVNEPEHVAVSEVFARGQPAAEMQQRGPLHQRVVDVEECGRGQIDRRLRRAVGGCGRGLGVQVVERPFGAGVPAQRLEVDTARGCVAWITGTHRQPPFAAPACSRYNPIWPARTRGRALLAATLVACAVTE</sequence>
<dbReference type="Proteomes" id="UP000464624">
    <property type="component" value="Chromosome"/>
</dbReference>
<organism evidence="1 2">
    <name type="scientific">Mycobacterium xenopi</name>
    <dbReference type="NCBI Taxonomy" id="1789"/>
    <lineage>
        <taxon>Bacteria</taxon>
        <taxon>Bacillati</taxon>
        <taxon>Actinomycetota</taxon>
        <taxon>Actinomycetes</taxon>
        <taxon>Mycobacteriales</taxon>
        <taxon>Mycobacteriaceae</taxon>
        <taxon>Mycobacterium</taxon>
    </lineage>
</organism>
<proteinExistence type="predicted"/>
<name>A0AAD1H4W3_MYCXE</name>
<protein>
    <submittedName>
        <fullName evidence="1">Uncharacterized protein</fullName>
    </submittedName>
</protein>
<dbReference type="EMBL" id="AP022314">
    <property type="protein sequence ID" value="BBU24422.1"/>
    <property type="molecule type" value="Genomic_DNA"/>
</dbReference>
<dbReference type="KEGG" id="mxe:MYXE_42120"/>